<dbReference type="GO" id="GO:0016887">
    <property type="term" value="F:ATP hydrolysis activity"/>
    <property type="evidence" value="ECO:0007669"/>
    <property type="project" value="InterPro"/>
</dbReference>
<keyword evidence="9" id="KW-0066">ATP synthesis</keyword>
<dbReference type="FunFam" id="3.40.50.12240:FF:000002">
    <property type="entry name" value="Flagellum-specific ATP synthase FliI"/>
    <property type="match status" value="1"/>
</dbReference>
<dbReference type="Pfam" id="PF00006">
    <property type="entry name" value="ATP-synt_ab"/>
    <property type="match status" value="1"/>
</dbReference>
<evidence type="ECO:0000256" key="1">
    <source>
        <dbReference type="ARBA" id="ARBA00004496"/>
    </source>
</evidence>
<dbReference type="InterPro" id="IPR000194">
    <property type="entry name" value="ATPase_F1/V1/A1_a/bsu_nucl-bd"/>
</dbReference>
<sequence length="452" mass="49033">MNIHLSKYIEALPQLNPYRRIGRVVEVIGLTVVAMGLEANIGELCQIFPRPQDEPVLAEVVGFREGRLLLMPLGEISSVGPGSRVVSTHSPFAIQVGEELLGRVLNGLGQPLDGRPLPAMTPFSTARQVENPLCRQPIRQPLGTGIRAIDCLLTVGRGQRMGIFAGSGVGKSTLLGMIARNTNADVNVIALIGERGREVRDFLDKNLGPEGLARSVVVVATSDQPALVRMKGAVVATAIAEFFREQGRDVLLMMDSVTRFAMAAREVGLASGEPPATRGYPPSVFAHLPKLLERTGTGTKGSITAFYTVLVDGDDMNEPVSDAVRGILDGHIVLERQLAQQGHFPAIDVLQSVSRVMDEVIPETQRQAANRVKELLSIYRQHEDLITIGAYQAGHQPKVDQAVRAFPMIQAFLKQDVDEASSFEANMQALFDLYEQLEGKRSGQSTPPHGED</sequence>
<dbReference type="GO" id="GO:0071973">
    <property type="term" value="P:bacterial-type flagellum-dependent cell motility"/>
    <property type="evidence" value="ECO:0007669"/>
    <property type="project" value="InterPro"/>
</dbReference>
<evidence type="ECO:0000256" key="3">
    <source>
        <dbReference type="ARBA" id="ARBA00022490"/>
    </source>
</evidence>
<keyword evidence="12" id="KW-0282">Flagellum</keyword>
<evidence type="ECO:0000256" key="7">
    <source>
        <dbReference type="ARBA" id="ARBA00022967"/>
    </source>
</evidence>
<dbReference type="InterPro" id="IPR027417">
    <property type="entry name" value="P-loop_NTPase"/>
</dbReference>
<dbReference type="InterPro" id="IPR040627">
    <property type="entry name" value="T3SS_ATPase_C"/>
</dbReference>
<keyword evidence="4" id="KW-0547">Nucleotide-binding</keyword>
<dbReference type="NCBIfam" id="TIGR03497">
    <property type="entry name" value="FliI_clade2"/>
    <property type="match status" value="1"/>
</dbReference>
<dbReference type="PANTHER" id="PTHR15184:SF9">
    <property type="entry name" value="SPI-1 TYPE 3 SECRETION SYSTEM ATPASE"/>
    <property type="match status" value="1"/>
</dbReference>
<dbReference type="SMART" id="SM00382">
    <property type="entry name" value="AAA"/>
    <property type="match status" value="1"/>
</dbReference>
<feature type="domain" description="AAA+ ATPase" evidence="11">
    <location>
        <begin position="157"/>
        <end position="338"/>
    </location>
</feature>
<evidence type="ECO:0000313" key="13">
    <source>
        <dbReference type="Proteomes" id="UP000196475"/>
    </source>
</evidence>
<dbReference type="CDD" id="cd18117">
    <property type="entry name" value="ATP-synt_flagellum-secretory_path_III_N"/>
    <property type="match status" value="1"/>
</dbReference>
<evidence type="ECO:0000256" key="4">
    <source>
        <dbReference type="ARBA" id="ARBA00022741"/>
    </source>
</evidence>
<dbReference type="PANTHER" id="PTHR15184">
    <property type="entry name" value="ATP SYNTHASE"/>
    <property type="match status" value="1"/>
</dbReference>
<keyword evidence="8" id="KW-0406">Ion transport</keyword>
<dbReference type="GO" id="GO:0005524">
    <property type="term" value="F:ATP binding"/>
    <property type="evidence" value="ECO:0007669"/>
    <property type="project" value="UniProtKB-KW"/>
</dbReference>
<keyword evidence="5" id="KW-0067">ATP-binding</keyword>
<dbReference type="InterPro" id="IPR022425">
    <property type="entry name" value="FliI_clade2"/>
</dbReference>
<name>A0A1Y3PLW8_9BACI</name>
<dbReference type="SUPFAM" id="SSF52540">
    <property type="entry name" value="P-loop containing nucleoside triphosphate hydrolases"/>
    <property type="match status" value="1"/>
</dbReference>
<organism evidence="12 13">
    <name type="scientific">Bacillus thermozeamaize</name>
    <dbReference type="NCBI Taxonomy" id="230954"/>
    <lineage>
        <taxon>Bacteria</taxon>
        <taxon>Bacillati</taxon>
        <taxon>Bacillota</taxon>
        <taxon>Bacilli</taxon>
        <taxon>Bacillales</taxon>
        <taxon>Bacillaceae</taxon>
        <taxon>Bacillus</taxon>
    </lineage>
</organism>
<dbReference type="EMBL" id="LZRT01000062">
    <property type="protein sequence ID" value="OUM88342.1"/>
    <property type="molecule type" value="Genomic_DNA"/>
</dbReference>
<evidence type="ECO:0000259" key="11">
    <source>
        <dbReference type="SMART" id="SM00382"/>
    </source>
</evidence>
<keyword evidence="12" id="KW-0969">Cilium</keyword>
<keyword evidence="3" id="KW-0963">Cytoplasm</keyword>
<proteinExistence type="predicted"/>
<keyword evidence="2" id="KW-0813">Transport</keyword>
<evidence type="ECO:0000256" key="6">
    <source>
        <dbReference type="ARBA" id="ARBA00022927"/>
    </source>
</evidence>
<dbReference type="InterPro" id="IPR004100">
    <property type="entry name" value="ATPase_F1/V1/A1_a/bsu_N"/>
</dbReference>
<dbReference type="GO" id="GO:0046933">
    <property type="term" value="F:proton-transporting ATP synthase activity, rotational mechanism"/>
    <property type="evidence" value="ECO:0007669"/>
    <property type="project" value="TreeGrafter"/>
</dbReference>
<dbReference type="InterPro" id="IPR050053">
    <property type="entry name" value="ATPase_alpha/beta_chains"/>
</dbReference>
<dbReference type="GO" id="GO:0044780">
    <property type="term" value="P:bacterial-type flagellum assembly"/>
    <property type="evidence" value="ECO:0007669"/>
    <property type="project" value="InterPro"/>
</dbReference>
<dbReference type="InterPro" id="IPR005714">
    <property type="entry name" value="ATPase_T3SS_FliI/YscN"/>
</dbReference>
<dbReference type="GO" id="GO:0005737">
    <property type="term" value="C:cytoplasm"/>
    <property type="evidence" value="ECO:0007669"/>
    <property type="project" value="UniProtKB-SubCell"/>
</dbReference>
<accession>A0A1Y3PLW8</accession>
<dbReference type="Proteomes" id="UP000196475">
    <property type="component" value="Unassembled WGS sequence"/>
</dbReference>
<keyword evidence="12" id="KW-0966">Cell projection</keyword>
<dbReference type="NCBIfam" id="TIGR01026">
    <property type="entry name" value="fliI_yscN"/>
    <property type="match status" value="1"/>
</dbReference>
<dbReference type="GO" id="GO:0030254">
    <property type="term" value="P:protein secretion by the type III secretion system"/>
    <property type="evidence" value="ECO:0007669"/>
    <property type="project" value="InterPro"/>
</dbReference>
<dbReference type="PROSITE" id="PS00152">
    <property type="entry name" value="ATPASE_ALPHA_BETA"/>
    <property type="match status" value="1"/>
</dbReference>
<evidence type="ECO:0000256" key="9">
    <source>
        <dbReference type="ARBA" id="ARBA00023310"/>
    </source>
</evidence>
<dbReference type="Pfam" id="PF02874">
    <property type="entry name" value="ATP-synt_ab_N"/>
    <property type="match status" value="1"/>
</dbReference>
<evidence type="ECO:0000256" key="10">
    <source>
        <dbReference type="ARBA" id="ARBA00034006"/>
    </source>
</evidence>
<dbReference type="GO" id="GO:0030257">
    <property type="term" value="C:type III protein secretion system complex"/>
    <property type="evidence" value="ECO:0007669"/>
    <property type="project" value="InterPro"/>
</dbReference>
<comment type="caution">
    <text evidence="12">The sequence shown here is derived from an EMBL/GenBank/DDBJ whole genome shotgun (WGS) entry which is preliminary data.</text>
</comment>
<evidence type="ECO:0000256" key="2">
    <source>
        <dbReference type="ARBA" id="ARBA00022448"/>
    </source>
</evidence>
<dbReference type="CDD" id="cd01136">
    <property type="entry name" value="ATPase_flagellum-secretory_path_III"/>
    <property type="match status" value="1"/>
</dbReference>
<evidence type="ECO:0000256" key="5">
    <source>
        <dbReference type="ARBA" id="ARBA00022840"/>
    </source>
</evidence>
<dbReference type="Pfam" id="PF18269">
    <property type="entry name" value="T3SS_ATPase_C"/>
    <property type="match status" value="1"/>
</dbReference>
<gene>
    <name evidence="12" type="ORF">BAA01_08195</name>
</gene>
<comment type="subcellular location">
    <subcellularLocation>
        <location evidence="1">Cytoplasm</location>
    </subcellularLocation>
</comment>
<dbReference type="InterPro" id="IPR020003">
    <property type="entry name" value="ATPase_a/bsu_AS"/>
</dbReference>
<keyword evidence="6" id="KW-0653">Protein transport</keyword>
<dbReference type="GO" id="GO:0008564">
    <property type="term" value="F:protein-exporting ATPase activity"/>
    <property type="evidence" value="ECO:0007669"/>
    <property type="project" value="UniProtKB-EC"/>
</dbReference>
<evidence type="ECO:0000313" key="12">
    <source>
        <dbReference type="EMBL" id="OUM88342.1"/>
    </source>
</evidence>
<evidence type="ECO:0000256" key="8">
    <source>
        <dbReference type="ARBA" id="ARBA00023065"/>
    </source>
</evidence>
<protein>
    <submittedName>
        <fullName evidence="12">Flagellar protein export ATPase FliI</fullName>
    </submittedName>
</protein>
<dbReference type="InterPro" id="IPR003593">
    <property type="entry name" value="AAA+_ATPase"/>
</dbReference>
<reference evidence="13" key="1">
    <citation type="submission" date="2016-06" db="EMBL/GenBank/DDBJ databases">
        <authorList>
            <person name="Nascimento L."/>
            <person name="Pereira R.V."/>
            <person name="Martins L.F."/>
            <person name="Quaggio R.B."/>
            <person name="Silva A.M."/>
            <person name="Setubal J.C."/>
        </authorList>
    </citation>
    <scope>NUCLEOTIDE SEQUENCE [LARGE SCALE GENOMIC DNA]</scope>
</reference>
<keyword evidence="7" id="KW-1278">Translocase</keyword>
<dbReference type="Gene3D" id="3.40.50.12240">
    <property type="match status" value="1"/>
</dbReference>
<comment type="catalytic activity">
    <reaction evidence="10">
        <text>ATP + H2O + cellular proteinSide 1 = ADP + phosphate + cellular proteinSide 2.</text>
        <dbReference type="EC" id="7.4.2.8"/>
    </reaction>
</comment>
<dbReference type="AlphaFoldDB" id="A0A1Y3PLW8"/>